<protein>
    <submittedName>
        <fullName evidence="2">DinB family protein</fullName>
    </submittedName>
</protein>
<evidence type="ECO:0000313" key="3">
    <source>
        <dbReference type="Proteomes" id="UP001597469"/>
    </source>
</evidence>
<keyword evidence="3" id="KW-1185">Reference proteome</keyword>
<evidence type="ECO:0000313" key="2">
    <source>
        <dbReference type="EMBL" id="MFD2569402.1"/>
    </source>
</evidence>
<dbReference type="Proteomes" id="UP001597469">
    <property type="component" value="Unassembled WGS sequence"/>
</dbReference>
<dbReference type="InterPro" id="IPR034660">
    <property type="entry name" value="DinB/YfiT-like"/>
</dbReference>
<dbReference type="RefSeq" id="WP_381518372.1">
    <property type="nucleotide sequence ID" value="NZ_JBHULN010000001.1"/>
</dbReference>
<dbReference type="Gene3D" id="1.20.120.450">
    <property type="entry name" value="dinb family like domain"/>
    <property type="match status" value="1"/>
</dbReference>
<accession>A0ABW5LYJ1</accession>
<name>A0ABW5LYJ1_9BACT</name>
<proteinExistence type="predicted"/>
<evidence type="ECO:0000259" key="1">
    <source>
        <dbReference type="Pfam" id="PF12867"/>
    </source>
</evidence>
<sequence length="165" mass="18540">MYAQPTGSIVNALQSLRGHIIHVPERLGNVPEIELAHKVPGKWSRKEILGHLIDSAINNLKRFTDAQSLIGQATRQAYQVQGYDQNNLVLINRYNDLPLAHLLALWSSLNTQIIYVADIMSAEALSISVQFGHTNQLNSEAPDYTLGWLIEDYVAHLEHHLKTLL</sequence>
<organism evidence="2 3">
    <name type="scientific">Spirosoma soli</name>
    <dbReference type="NCBI Taxonomy" id="1770529"/>
    <lineage>
        <taxon>Bacteria</taxon>
        <taxon>Pseudomonadati</taxon>
        <taxon>Bacteroidota</taxon>
        <taxon>Cytophagia</taxon>
        <taxon>Cytophagales</taxon>
        <taxon>Cytophagaceae</taxon>
        <taxon>Spirosoma</taxon>
    </lineage>
</organism>
<gene>
    <name evidence="2" type="ORF">ACFSUS_02080</name>
</gene>
<dbReference type="InterPro" id="IPR024775">
    <property type="entry name" value="DinB-like"/>
</dbReference>
<dbReference type="Pfam" id="PF12867">
    <property type="entry name" value="DinB_2"/>
    <property type="match status" value="1"/>
</dbReference>
<comment type="caution">
    <text evidence="2">The sequence shown here is derived from an EMBL/GenBank/DDBJ whole genome shotgun (WGS) entry which is preliminary data.</text>
</comment>
<dbReference type="EMBL" id="JBHULN010000001">
    <property type="protein sequence ID" value="MFD2569402.1"/>
    <property type="molecule type" value="Genomic_DNA"/>
</dbReference>
<reference evidence="3" key="1">
    <citation type="journal article" date="2019" name="Int. J. Syst. Evol. Microbiol.">
        <title>The Global Catalogue of Microorganisms (GCM) 10K type strain sequencing project: providing services to taxonomists for standard genome sequencing and annotation.</title>
        <authorList>
            <consortium name="The Broad Institute Genomics Platform"/>
            <consortium name="The Broad Institute Genome Sequencing Center for Infectious Disease"/>
            <person name="Wu L."/>
            <person name="Ma J."/>
        </authorList>
    </citation>
    <scope>NUCLEOTIDE SEQUENCE [LARGE SCALE GENOMIC DNA]</scope>
    <source>
        <strain evidence="3">KCTC 42805</strain>
    </source>
</reference>
<feature type="domain" description="DinB-like" evidence="1">
    <location>
        <begin position="25"/>
        <end position="163"/>
    </location>
</feature>
<dbReference type="SUPFAM" id="SSF109854">
    <property type="entry name" value="DinB/YfiT-like putative metalloenzymes"/>
    <property type="match status" value="1"/>
</dbReference>